<dbReference type="InterPro" id="IPR041881">
    <property type="entry name" value="PqqD_sf"/>
</dbReference>
<evidence type="ECO:0000313" key="2">
    <source>
        <dbReference type="Proteomes" id="UP000762253"/>
    </source>
</evidence>
<dbReference type="Gene3D" id="1.10.10.1150">
    <property type="entry name" value="Coenzyme PQQ synthesis protein D (PqqD)"/>
    <property type="match status" value="1"/>
</dbReference>
<accession>A0ABX1M3E1</accession>
<evidence type="ECO:0008006" key="3">
    <source>
        <dbReference type="Google" id="ProtNLM"/>
    </source>
</evidence>
<dbReference type="InterPro" id="IPR008792">
    <property type="entry name" value="PQQD"/>
</dbReference>
<dbReference type="InterPro" id="IPR029057">
    <property type="entry name" value="PRTase-like"/>
</dbReference>
<organism evidence="1 2">
    <name type="scientific">Brasilonema octagenarum UFV-OR1</name>
    <dbReference type="NCBI Taxonomy" id="417115"/>
    <lineage>
        <taxon>Bacteria</taxon>
        <taxon>Bacillati</taxon>
        <taxon>Cyanobacteriota</taxon>
        <taxon>Cyanophyceae</taxon>
        <taxon>Nostocales</taxon>
        <taxon>Scytonemataceae</taxon>
        <taxon>Brasilonema</taxon>
        <taxon>Octagenarum group</taxon>
    </lineage>
</organism>
<dbReference type="EMBL" id="QMEC01000013">
    <property type="protein sequence ID" value="NMF62211.1"/>
    <property type="molecule type" value="Genomic_DNA"/>
</dbReference>
<dbReference type="SUPFAM" id="SSF53271">
    <property type="entry name" value="PRTase-like"/>
    <property type="match status" value="1"/>
</dbReference>
<reference evidence="1 2" key="1">
    <citation type="submission" date="2018-06" db="EMBL/GenBank/DDBJ databases">
        <title>Comparative genomics of Brasilonema spp. strains.</title>
        <authorList>
            <person name="Alvarenga D.O."/>
            <person name="Fiore M.F."/>
            <person name="Varani A.M."/>
        </authorList>
    </citation>
    <scope>NUCLEOTIDE SEQUENCE [LARGE SCALE GENOMIC DNA]</scope>
    <source>
        <strain evidence="1 2">UFV-OR1</strain>
    </source>
</reference>
<gene>
    <name evidence="1" type="ORF">DP115_05155</name>
</gene>
<comment type="caution">
    <text evidence="1">The sequence shown here is derived from an EMBL/GenBank/DDBJ whole genome shotgun (WGS) entry which is preliminary data.</text>
</comment>
<dbReference type="Proteomes" id="UP000762253">
    <property type="component" value="Unassembled WGS sequence"/>
</dbReference>
<name>A0ABX1M3E1_9CYAN</name>
<keyword evidence="2" id="KW-1185">Reference proteome</keyword>
<proteinExistence type="predicted"/>
<evidence type="ECO:0000313" key="1">
    <source>
        <dbReference type="EMBL" id="NMF62211.1"/>
    </source>
</evidence>
<sequence length="426" mass="48119">MPTCLKPKPSSIDEDSMWQETFPQASKTQSLSPAAKLPKIYSIPIAAEALAHYSRELQIAEPAEALCRLTQAIACSPSWAEMPPSVLISRPTPEPVLAVLGCFDEVAKFRIWTQLQSLNRDLARMRYVSYGQAELDCQRLAYQLIDRFGHEELKRFHFTGIPRGGLIVLGMLAYCLGLTSEQLQPPKSPDVPWVVVDDCVYTGSRFYGFVQSHSQQKMIFAHLYSHPELRSRIITCEPHVLACVSAHDVYDYAPEELGDDYQAWQKHSLFNLSGFRYWVGKTDHVCFSWNEPDRFFWNSITEKIEGSWLLLPKDVCLKNQFKGASKLLNVQIQPGATGSLKPAAQVVFGQYGEQIVIGNLETQQSFGLTDLAADIWLAIVEHGNLEEVITVLLKIYDINETTLRSDVDIFIDQLYAEGLLIKLDDR</sequence>
<dbReference type="Pfam" id="PF05402">
    <property type="entry name" value="PqqD"/>
    <property type="match status" value="1"/>
</dbReference>
<protein>
    <recommendedName>
        <fullName evidence="3">PqqD family peptide modification chaperone</fullName>
    </recommendedName>
</protein>